<proteinExistence type="predicted"/>
<gene>
    <name evidence="1" type="ORF">thalar_01204</name>
</gene>
<sequence length="204" mass="22579">MLADDLDHIVVLEDDVFVSEELGAAVEDIISHSPKDFDVVKLDGVPQVCLYGKIMPVGGGRHLREVLQVSASAACYLVSRRGAERLVVESEQFCDHLDDFIFNPASGRTILQLDPAVAVQAIWSEQPNIETIGETVKTSERTQDPKINPQKSKGPVLYRLLKDLKRNARKLSRKLYRDRALLASGGLIGTPRLAADLGQYKKPF</sequence>
<name>S9QJU2_9RHOB</name>
<accession>S9QJU2</accession>
<dbReference type="AlphaFoldDB" id="S9QJU2"/>
<protein>
    <submittedName>
        <fullName evidence="1">Glycosyl transferase, family 25</fullName>
    </submittedName>
</protein>
<evidence type="ECO:0000313" key="2">
    <source>
        <dbReference type="Proteomes" id="UP000015351"/>
    </source>
</evidence>
<dbReference type="HOGENOM" id="CLU_1341919_0_0_5"/>
<keyword evidence="1" id="KW-0808">Transferase</keyword>
<reference evidence="2" key="1">
    <citation type="journal article" date="2013" name="Stand. Genomic Sci.">
        <title>Genome sequence of the Litoreibacter arenae type strain (DSM 19593(T)), a member of the Roseobacter clade isolated from sea sand.</title>
        <authorList>
            <person name="Riedel T."/>
            <person name="Fiebig A."/>
            <person name="Petersen J."/>
            <person name="Gronow S."/>
            <person name="Kyrpides N.C."/>
            <person name="Goker M."/>
            <person name="Klenk H.P."/>
        </authorList>
    </citation>
    <scope>NUCLEOTIDE SEQUENCE [LARGE SCALE GENOMIC DNA]</scope>
    <source>
        <strain evidence="2">DSM 19593</strain>
    </source>
</reference>
<dbReference type="eggNOG" id="COG3306">
    <property type="taxonomic scope" value="Bacteria"/>
</dbReference>
<organism evidence="1 2">
    <name type="scientific">Litoreibacter arenae DSM 19593</name>
    <dbReference type="NCBI Taxonomy" id="1123360"/>
    <lineage>
        <taxon>Bacteria</taxon>
        <taxon>Pseudomonadati</taxon>
        <taxon>Pseudomonadota</taxon>
        <taxon>Alphaproteobacteria</taxon>
        <taxon>Rhodobacterales</taxon>
        <taxon>Roseobacteraceae</taxon>
        <taxon>Litoreibacter</taxon>
    </lineage>
</organism>
<dbReference type="GO" id="GO:0016740">
    <property type="term" value="F:transferase activity"/>
    <property type="evidence" value="ECO:0007669"/>
    <property type="project" value="UniProtKB-KW"/>
</dbReference>
<dbReference type="Proteomes" id="UP000015351">
    <property type="component" value="Unassembled WGS sequence"/>
</dbReference>
<evidence type="ECO:0000313" key="1">
    <source>
        <dbReference type="EMBL" id="EPX79868.1"/>
    </source>
</evidence>
<keyword evidence="2" id="KW-1185">Reference proteome</keyword>
<dbReference type="EMBL" id="AONI01000009">
    <property type="protein sequence ID" value="EPX79868.1"/>
    <property type="molecule type" value="Genomic_DNA"/>
</dbReference>
<comment type="caution">
    <text evidence="1">The sequence shown here is derived from an EMBL/GenBank/DDBJ whole genome shotgun (WGS) entry which is preliminary data.</text>
</comment>